<accession>A0A7X1FAW0</accession>
<dbReference type="Pfam" id="PF11074">
    <property type="entry name" value="DUF2779"/>
    <property type="match status" value="1"/>
</dbReference>
<evidence type="ECO:0000313" key="3">
    <source>
        <dbReference type="Proteomes" id="UP000520156"/>
    </source>
</evidence>
<protein>
    <submittedName>
        <fullName evidence="2">DUF2779 domain-containing protein</fullName>
    </submittedName>
</protein>
<dbReference type="EMBL" id="JACLAU010000061">
    <property type="protein sequence ID" value="MBC2653607.1"/>
    <property type="molecule type" value="Genomic_DNA"/>
</dbReference>
<dbReference type="Proteomes" id="UP000520156">
    <property type="component" value="Unassembled WGS sequence"/>
</dbReference>
<keyword evidence="3" id="KW-1185">Reference proteome</keyword>
<dbReference type="InterPro" id="IPR021301">
    <property type="entry name" value="DUF2779"/>
</dbReference>
<comment type="caution">
    <text evidence="2">The sequence shown here is derived from an EMBL/GenBank/DDBJ whole genome shotgun (WGS) entry which is preliminary data.</text>
</comment>
<dbReference type="RefSeq" id="WP_185684979.1">
    <property type="nucleotide sequence ID" value="NZ_JACLAU010000061.1"/>
</dbReference>
<dbReference type="AlphaFoldDB" id="A0A7X1FAW0"/>
<name>A0A7X1FAW0_9SPHN</name>
<sequence length="641" mass="71040">MRYLTKSRFKLAAECPRKLTYTGKPEYRNTKQDDTFLQSLADGGFQVGELAKRLYPGGIEVTDKGNAEALAETAELLKRDTVTLFEPAIAYGNLLVRADVLVKSGASLKLVEVKSKSFDPTNPQIEGKKGLLAAARPYIEDIAFQDYVIRSAFPDSCVTSYLLFPDKSRQAGLDQMNQLFKIDRSGPRVQVICDPRADLLSPAEALLFELNAAPYIALVHANGIAAPGGTFSLPEAAKRWAEAYAAETPLPAAIGAQCAKCEFKASFGDRLKSGHAECWKEANNWSDGELTEPTILDLWNYRGKQKLMDQGVRRLAEVTQQDIKFTPGAHGLSNSERQWLQIDGLPVEHKAAGFFLDHDYLASEMDNWIYPLNFIDFETATVALPFHRGMRPYESVAFQFSHHVMEADGSLRHESEFLLAEPGSFPNFEFARALKAALSQNEGSVFRWAAHENTILVHILQQLQSRDDAPADKDDLIAFLQTLITGGARAMIDLKALAQKGYFHPSTKGSNSIKKVLPAVLETSTFLKERYAQPLYGAANGIPSKNFKGMAWWSADELGLVQDPYKKLIEAADSEWVEIEASDEDLDIAAGGQATMAYARLQYEALDDATRASLKAKLLRYCELDTLAMAMVVEAWQEALR</sequence>
<evidence type="ECO:0000259" key="1">
    <source>
        <dbReference type="Pfam" id="PF11074"/>
    </source>
</evidence>
<organism evidence="2 3">
    <name type="scientific">Novosphingobium aerophilum</name>
    <dbReference type="NCBI Taxonomy" id="2839843"/>
    <lineage>
        <taxon>Bacteria</taxon>
        <taxon>Pseudomonadati</taxon>
        <taxon>Pseudomonadota</taxon>
        <taxon>Alphaproteobacteria</taxon>
        <taxon>Sphingomonadales</taxon>
        <taxon>Sphingomonadaceae</taxon>
        <taxon>Novosphingobium</taxon>
    </lineage>
</organism>
<proteinExistence type="predicted"/>
<gene>
    <name evidence="2" type="ORF">H7F49_18150</name>
</gene>
<feature type="domain" description="DUF2779" evidence="1">
    <location>
        <begin position="374"/>
        <end position="512"/>
    </location>
</feature>
<evidence type="ECO:0000313" key="2">
    <source>
        <dbReference type="EMBL" id="MBC2653607.1"/>
    </source>
</evidence>
<reference evidence="2 3" key="1">
    <citation type="submission" date="2020-08" db="EMBL/GenBank/DDBJ databases">
        <title>The genome sequence of Novosphingobium flavum 4Y4.</title>
        <authorList>
            <person name="Liu Y."/>
        </authorList>
    </citation>
    <scope>NUCLEOTIDE SEQUENCE [LARGE SCALE GENOMIC DNA]</scope>
    <source>
        <strain evidence="2 3">4Y4</strain>
    </source>
</reference>